<feature type="transmembrane region" description="Helical" evidence="2">
    <location>
        <begin position="803"/>
        <end position="833"/>
    </location>
</feature>
<sequence length="904" mass="101296">MGTLKEEKPCGCIEHDARMSIPLMPVRAAIAPLGAKTPTLPKNFQVLAKADGEITYTSRILKKGFLYVYDEKDKIWSEYLINEGGYYFPLKKDTLVSDQMLSAKTFNCSFNPTHEGMASFITVKAHKDFVTRLAWSPVRWTDKVWKMYQDGKDGAENRNKFMQVFNSGAWYEYVMSKQEEPTNVPNSIGMRSLATVVAEYAESAQSNTEKFNRFSLTNFTSKPQKLVGSIHSEADKVLFHGGALFNVQDPTGITTDLASLRHVALDDKLFENEEFKDGLFLLGAITQLEVNIREKAAKEFSDAHYNLGQPVQSMGSIGQDLEMYNKSEEQREEIEEKRDAERAKLAKEIKLAEDEAWVQYSERIDERGRGSSGGEKSAKVLFEEKYAAAYKKICENIIKPIDDMHAAITGSTIFSEQFEGHFDGDNPKHSVVYVKLFSSCIIGTQESPTCAAVYKKWMDDDTDKYNPLNRALLFNNDALIKEVDQAVKNKVGYDKIPWADYFNQLKAFIEMAEKALGNNVEYKEIGQLNDALLKIIANPFSETLQQNSTLINKISKTIIGAGVSQYRAFIPVNVIGKQREFITEIVRIATGINASDHITDKQVRDILQRLAIKGVRVAGQGKKIKRYFIALDEKSLDKIEEIIKNGISWKAYRDHTRDTAARMQRTTARVQSTHLSVRGFVVVLQAAQVLQFMMDKNEWSRSGRPETVFAGLSLAALAGGAIELGADAILAYRTLTTSGTETVKSIARYGKRLGVAAGIGLAIYDGFRAVEEFQAENYYLSALYGASFILGVGAIYASTTVGIAMLSGLFGVSVGFWPALIIIGLALLVGYLIDQIKGDDIEQWLMRTRWGIPSNTTVIKFRTGKDEQKAYRILMGLEKDEEKERKEQELTDAIYEGFQQGVYL</sequence>
<feature type="coiled-coil region" evidence="1">
    <location>
        <begin position="324"/>
        <end position="351"/>
    </location>
</feature>
<gene>
    <name evidence="4" type="ORF">HYN51_00930</name>
</gene>
<dbReference type="Proteomes" id="UP000244908">
    <property type="component" value="Chromosome"/>
</dbReference>
<evidence type="ECO:0000259" key="3">
    <source>
        <dbReference type="Pfam" id="PF20249"/>
    </source>
</evidence>
<dbReference type="Pfam" id="PF20249">
    <property type="entry name" value="VasX_N"/>
    <property type="match status" value="1"/>
</dbReference>
<feature type="domain" description="Toxin VasX N-terminal region" evidence="3">
    <location>
        <begin position="18"/>
        <end position="170"/>
    </location>
</feature>
<evidence type="ECO:0000313" key="5">
    <source>
        <dbReference type="Proteomes" id="UP000244908"/>
    </source>
</evidence>
<protein>
    <recommendedName>
        <fullName evidence="3">Toxin VasX N-terminal region domain-containing protein</fullName>
    </recommendedName>
</protein>
<dbReference type="KEGG" id="lpv:HYN51_00930"/>
<accession>A0A2Y9TUA5</accession>
<evidence type="ECO:0000256" key="2">
    <source>
        <dbReference type="SAM" id="Phobius"/>
    </source>
</evidence>
<dbReference type="EMBL" id="CP029185">
    <property type="protein sequence ID" value="AWH87245.1"/>
    <property type="molecule type" value="Genomic_DNA"/>
</dbReference>
<reference evidence="4 5" key="1">
    <citation type="journal article" date="2019" name="Int. J. Syst. Evol. Microbiol.">
        <title>Limnobaculum parvum gen. nov., sp. nov., isolated from a freshwater lake.</title>
        <authorList>
            <person name="Baek C."/>
            <person name="Shin S.K."/>
            <person name="Yi H."/>
        </authorList>
    </citation>
    <scope>NUCLEOTIDE SEQUENCE [LARGE SCALE GENOMIC DNA]</scope>
    <source>
        <strain evidence="4 5">HYN0051</strain>
    </source>
</reference>
<evidence type="ECO:0000256" key="1">
    <source>
        <dbReference type="SAM" id="Coils"/>
    </source>
</evidence>
<proteinExistence type="predicted"/>
<dbReference type="RefSeq" id="WP_108899336.1">
    <property type="nucleotide sequence ID" value="NZ_CP029185.2"/>
</dbReference>
<dbReference type="AlphaFoldDB" id="A0A2Y9TUA5"/>
<keyword evidence="2" id="KW-0472">Membrane</keyword>
<keyword evidence="2" id="KW-0812">Transmembrane</keyword>
<keyword evidence="1" id="KW-0175">Coiled coil</keyword>
<feature type="transmembrane region" description="Helical" evidence="2">
    <location>
        <begin position="778"/>
        <end position="797"/>
    </location>
</feature>
<keyword evidence="5" id="KW-1185">Reference proteome</keyword>
<organism evidence="4 5">
    <name type="scientific">Limnobaculum parvum</name>
    <dbReference type="NCBI Taxonomy" id="2172103"/>
    <lineage>
        <taxon>Bacteria</taxon>
        <taxon>Pseudomonadati</taxon>
        <taxon>Pseudomonadota</taxon>
        <taxon>Gammaproteobacteria</taxon>
        <taxon>Enterobacterales</taxon>
        <taxon>Budviciaceae</taxon>
        <taxon>Limnobaculum</taxon>
    </lineage>
</organism>
<keyword evidence="2" id="KW-1133">Transmembrane helix</keyword>
<dbReference type="NCBIfam" id="NF041559">
    <property type="entry name" value="BTH_I2691_fam"/>
    <property type="match status" value="1"/>
</dbReference>
<dbReference type="OrthoDB" id="6178961at2"/>
<name>A0A2Y9TUA5_9GAMM</name>
<dbReference type="InterPro" id="IPR046864">
    <property type="entry name" value="VasX_N"/>
</dbReference>
<dbReference type="InterPro" id="IPR048126">
    <property type="entry name" value="Toxin_VasX"/>
</dbReference>
<evidence type="ECO:0000313" key="4">
    <source>
        <dbReference type="EMBL" id="AWH87245.1"/>
    </source>
</evidence>
<dbReference type="CDD" id="cd20707">
    <property type="entry name" value="MIX_III"/>
    <property type="match status" value="1"/>
</dbReference>